<dbReference type="PROSITE" id="PS00675">
    <property type="entry name" value="SIGMA54_INTERACT_1"/>
    <property type="match status" value="1"/>
</dbReference>
<dbReference type="OrthoDB" id="9778803at2"/>
<keyword evidence="8 10" id="KW-0511">Multifunctional enzyme</keyword>
<feature type="domain" description="HPr kinase/phosphorylase C-terminal" evidence="12">
    <location>
        <begin position="132"/>
        <end position="302"/>
    </location>
</feature>
<name>A0A084F1B0_9BACT</name>
<sequence length="308" mass="34943">METKNKLFVSQVVKKFDLKIVVNEDYTDREIPSTGIIRVGFELAGEVLFKEIWSIVYFGSKESNYLNNFSNSIISKKLRTIFELNPPMILFGKNFKHTNIMLKVAKEFNIPVVKVDYSFFELNFTINSYISQKLSNQTMHHGTLVDIFGIGVMLVGESGVGKSELAIELVKKGHIFVGDDAINVTRIGGNIYGSAEESTKDFIEVRGLGIINFSRSFGIERMIDSTRIEIIIELIKPQKEEKIIFERFGKDLNYKQFAGAYVVHYKIPVIEGRSIADIIETAVTDYKLKMSGYNSAQAFIEQLSRKGK</sequence>
<evidence type="ECO:0000259" key="12">
    <source>
        <dbReference type="Pfam" id="PF07475"/>
    </source>
</evidence>
<feature type="active site" evidence="10">
    <location>
        <position position="247"/>
    </location>
</feature>
<comment type="domain">
    <text evidence="10">The Walker A ATP-binding motif also binds Pi and PPi.</text>
</comment>
<keyword evidence="6 10" id="KW-0418">Kinase</keyword>
<feature type="active site" evidence="10">
    <location>
        <position position="141"/>
    </location>
</feature>
<comment type="catalytic activity">
    <reaction evidence="9 10">
        <text>[HPr protein]-O-phospho-L-serine + phosphate + H(+) = [HPr protein]-L-serine + diphosphate</text>
        <dbReference type="Rhea" id="RHEA:46604"/>
        <dbReference type="Rhea" id="RHEA-COMP:11602"/>
        <dbReference type="Rhea" id="RHEA-COMP:11603"/>
        <dbReference type="ChEBI" id="CHEBI:15378"/>
        <dbReference type="ChEBI" id="CHEBI:29999"/>
        <dbReference type="ChEBI" id="CHEBI:33019"/>
        <dbReference type="ChEBI" id="CHEBI:43474"/>
        <dbReference type="ChEBI" id="CHEBI:83421"/>
    </reaction>
</comment>
<dbReference type="InterPro" id="IPR003755">
    <property type="entry name" value="HPr(Ser)_kin/Pase"/>
</dbReference>
<dbReference type="GO" id="GO:0000155">
    <property type="term" value="F:phosphorelay sensor kinase activity"/>
    <property type="evidence" value="ECO:0007669"/>
    <property type="project" value="InterPro"/>
</dbReference>
<evidence type="ECO:0000259" key="11">
    <source>
        <dbReference type="Pfam" id="PF02603"/>
    </source>
</evidence>
<dbReference type="GO" id="GO:0006109">
    <property type="term" value="P:regulation of carbohydrate metabolic process"/>
    <property type="evidence" value="ECO:0007669"/>
    <property type="project" value="UniProtKB-UniRule"/>
</dbReference>
<dbReference type="GO" id="GO:0004674">
    <property type="term" value="F:protein serine/threonine kinase activity"/>
    <property type="evidence" value="ECO:0007669"/>
    <property type="project" value="UniProtKB-KW"/>
</dbReference>
<dbReference type="InterPro" id="IPR025662">
    <property type="entry name" value="Sigma_54_int_dom_ATP-bd_1"/>
</dbReference>
<feature type="binding site" evidence="10">
    <location>
        <position position="163"/>
    </location>
    <ligand>
        <name>Mg(2+)</name>
        <dbReference type="ChEBI" id="CHEBI:18420"/>
    </ligand>
</feature>
<dbReference type="InterPro" id="IPR011126">
    <property type="entry name" value="Hpr_kin/Pase_Hpr_N"/>
</dbReference>
<feature type="active site" description="Proton acceptor; for phosphorylation activity. Proton donor; for dephosphorylation activity" evidence="10">
    <location>
        <position position="180"/>
    </location>
</feature>
<evidence type="ECO:0000256" key="8">
    <source>
        <dbReference type="ARBA" id="ARBA00023268"/>
    </source>
</evidence>
<dbReference type="HAMAP" id="MF_01249">
    <property type="entry name" value="HPr_kinase"/>
    <property type="match status" value="1"/>
</dbReference>
<dbReference type="GO" id="GO:0000287">
    <property type="term" value="F:magnesium ion binding"/>
    <property type="evidence" value="ECO:0007669"/>
    <property type="project" value="UniProtKB-UniRule"/>
</dbReference>
<dbReference type="CDD" id="cd01918">
    <property type="entry name" value="HprK_C"/>
    <property type="match status" value="1"/>
</dbReference>
<dbReference type="Pfam" id="PF07475">
    <property type="entry name" value="Hpr_kinase_C"/>
    <property type="match status" value="1"/>
</dbReference>
<evidence type="ECO:0000256" key="5">
    <source>
        <dbReference type="ARBA" id="ARBA00022741"/>
    </source>
</evidence>
<evidence type="ECO:0000313" key="14">
    <source>
        <dbReference type="Proteomes" id="UP000028537"/>
    </source>
</evidence>
<evidence type="ECO:0000256" key="6">
    <source>
        <dbReference type="ARBA" id="ARBA00022777"/>
    </source>
</evidence>
<reference evidence="13 14" key="1">
    <citation type="submission" date="2014-02" db="EMBL/GenBank/DDBJ databases">
        <title>Genome sequence of Ureaplasma diversum strain 246.</title>
        <authorList>
            <person name="Sirand-Pugnet P."/>
            <person name="Breton M."/>
            <person name="Dordet-Frisoni E."/>
            <person name="Baranowski E."/>
            <person name="Barre A."/>
            <person name="Couture C."/>
            <person name="Dupuy V."/>
            <person name="Gaurivaud P."/>
            <person name="Jacob D."/>
            <person name="Lemaitre C."/>
            <person name="Manso-Silvan L."/>
            <person name="Nikolski M."/>
            <person name="Nouvel L.-X."/>
            <person name="Poumarat F."/>
            <person name="Tardy F."/>
            <person name="Thebault P."/>
            <person name="Theil S."/>
            <person name="Citti C."/>
            <person name="Thiaucourt F."/>
            <person name="Blanchard A."/>
        </authorList>
    </citation>
    <scope>NUCLEOTIDE SEQUENCE [LARGE SCALE GENOMIC DNA]</scope>
    <source>
        <strain evidence="13 14">NCTC 246</strain>
    </source>
</reference>
<dbReference type="RefSeq" id="WP_038102088.1">
    <property type="nucleotide sequence ID" value="NZ_JFDP01000030.1"/>
</dbReference>
<dbReference type="NCBIfam" id="TIGR00679">
    <property type="entry name" value="hpr-ser"/>
    <property type="match status" value="1"/>
</dbReference>
<dbReference type="AlphaFoldDB" id="A0A084F1B0"/>
<protein>
    <recommendedName>
        <fullName evidence="10">HPr kinase/phosphorylase</fullName>
        <shortName evidence="10">HPrK/P</shortName>
        <ecNumber evidence="10">2.7.11.-</ecNumber>
        <ecNumber evidence="10">2.7.4.-</ecNumber>
    </recommendedName>
    <alternativeName>
        <fullName evidence="10">HPr(Ser) kinase/phosphorylase</fullName>
    </alternativeName>
</protein>
<keyword evidence="10" id="KW-0479">Metal-binding</keyword>
<keyword evidence="5 10" id="KW-0547">Nucleotide-binding</keyword>
<comment type="function">
    <text evidence="10">Catalyzes the ATP- as well as the pyrophosphate-dependent phosphorylation of a specific serine residue in HPr, a phosphocarrier protein of the phosphoenolpyruvate-dependent sugar phosphotransferase system (PTS). HprK/P also catalyzes the pyrophosphate-producing, inorganic phosphate-dependent dephosphorylation (phosphorolysis) of seryl-phosphorylated HPr (P-Ser-HPr).</text>
</comment>
<accession>A0A084F1B0</accession>
<dbReference type="SUPFAM" id="SSF75138">
    <property type="entry name" value="HprK N-terminal domain-like"/>
    <property type="match status" value="1"/>
</dbReference>
<evidence type="ECO:0000256" key="4">
    <source>
        <dbReference type="ARBA" id="ARBA00022679"/>
    </source>
</evidence>
<feature type="binding site" evidence="10">
    <location>
        <position position="204"/>
    </location>
    <ligand>
        <name>Mg(2+)</name>
        <dbReference type="ChEBI" id="CHEBI:18420"/>
    </ligand>
</feature>
<dbReference type="EC" id="2.7.11.-" evidence="10"/>
<dbReference type="Pfam" id="PF02603">
    <property type="entry name" value="Hpr_kinase_N"/>
    <property type="match status" value="1"/>
</dbReference>
<evidence type="ECO:0000256" key="7">
    <source>
        <dbReference type="ARBA" id="ARBA00022840"/>
    </source>
</evidence>
<dbReference type="Gene3D" id="3.40.1390.20">
    <property type="entry name" value="HprK N-terminal domain-like"/>
    <property type="match status" value="1"/>
</dbReference>
<dbReference type="InterPro" id="IPR011104">
    <property type="entry name" value="Hpr_kin/Pase_C"/>
</dbReference>
<evidence type="ECO:0000256" key="10">
    <source>
        <dbReference type="HAMAP-Rule" id="MF_01249"/>
    </source>
</evidence>
<comment type="cofactor">
    <cofactor evidence="10">
        <name>Mg(2+)</name>
        <dbReference type="ChEBI" id="CHEBI:18420"/>
    </cofactor>
</comment>
<feature type="domain" description="HPr(Ser) kinase/phosphorylase N-terminal" evidence="11">
    <location>
        <begin position="9"/>
        <end position="129"/>
    </location>
</feature>
<gene>
    <name evidence="10 13" type="primary">hprK</name>
    <name evidence="13" type="ORF">UDIV_1800</name>
</gene>
<dbReference type="PANTHER" id="PTHR30305:SF1">
    <property type="entry name" value="HPR KINASE_PHOSPHORYLASE"/>
    <property type="match status" value="1"/>
</dbReference>
<dbReference type="SUPFAM" id="SSF53795">
    <property type="entry name" value="PEP carboxykinase-like"/>
    <property type="match status" value="1"/>
</dbReference>
<feature type="region of interest" description="Important for the catalytic mechanism of both phosphorylation and dephosphorylation" evidence="10">
    <location>
        <begin position="203"/>
        <end position="212"/>
    </location>
</feature>
<evidence type="ECO:0000256" key="2">
    <source>
        <dbReference type="ARBA" id="ARBA00006883"/>
    </source>
</evidence>
<dbReference type="PANTHER" id="PTHR30305">
    <property type="entry name" value="PROTEIN YJDM-RELATED"/>
    <property type="match status" value="1"/>
</dbReference>
<dbReference type="EC" id="2.7.4.-" evidence="10"/>
<dbReference type="GO" id="GO:0005524">
    <property type="term" value="F:ATP binding"/>
    <property type="evidence" value="ECO:0007669"/>
    <property type="project" value="UniProtKB-UniRule"/>
</dbReference>
<feature type="binding site" evidence="10">
    <location>
        <begin position="156"/>
        <end position="163"/>
    </location>
    <ligand>
        <name>ATP</name>
        <dbReference type="ChEBI" id="CHEBI:30616"/>
    </ligand>
</feature>
<proteinExistence type="inferred from homology"/>
<keyword evidence="10" id="KW-0460">Magnesium</keyword>
<comment type="subunit">
    <text evidence="10">Homohexamer.</text>
</comment>
<comment type="miscellaneous">
    <text evidence="10">Both phosphorylation and phosphorolysis are carried out by the same active site and suggest a common mechanism for both reactions.</text>
</comment>
<organism evidence="13 14">
    <name type="scientific">Ureaplasma diversum NCTC 246</name>
    <dbReference type="NCBI Taxonomy" id="1188241"/>
    <lineage>
        <taxon>Bacteria</taxon>
        <taxon>Bacillati</taxon>
        <taxon>Mycoplasmatota</taxon>
        <taxon>Mycoplasmoidales</taxon>
        <taxon>Mycoplasmoidaceae</taxon>
        <taxon>Ureaplasma</taxon>
    </lineage>
</organism>
<feature type="active site" evidence="10">
    <location>
        <position position="162"/>
    </location>
</feature>
<evidence type="ECO:0000313" key="13">
    <source>
        <dbReference type="EMBL" id="KEZ24002.1"/>
    </source>
</evidence>
<comment type="catalytic activity">
    <reaction evidence="1 10">
        <text>[HPr protein]-L-serine + ATP = [HPr protein]-O-phospho-L-serine + ADP + H(+)</text>
        <dbReference type="Rhea" id="RHEA:46600"/>
        <dbReference type="Rhea" id="RHEA-COMP:11602"/>
        <dbReference type="Rhea" id="RHEA-COMP:11603"/>
        <dbReference type="ChEBI" id="CHEBI:15378"/>
        <dbReference type="ChEBI" id="CHEBI:29999"/>
        <dbReference type="ChEBI" id="CHEBI:30616"/>
        <dbReference type="ChEBI" id="CHEBI:83421"/>
        <dbReference type="ChEBI" id="CHEBI:456216"/>
    </reaction>
</comment>
<dbReference type="EMBL" id="JFDP01000030">
    <property type="protein sequence ID" value="KEZ24002.1"/>
    <property type="molecule type" value="Genomic_DNA"/>
</dbReference>
<dbReference type="InterPro" id="IPR027417">
    <property type="entry name" value="P-loop_NTPase"/>
</dbReference>
<dbReference type="Proteomes" id="UP000028537">
    <property type="component" value="Unassembled WGS sequence"/>
</dbReference>
<evidence type="ECO:0000256" key="9">
    <source>
        <dbReference type="ARBA" id="ARBA00047657"/>
    </source>
</evidence>
<dbReference type="eggNOG" id="COG1493">
    <property type="taxonomic scope" value="Bacteria"/>
</dbReference>
<dbReference type="GO" id="GO:0004712">
    <property type="term" value="F:protein serine/threonine/tyrosine kinase activity"/>
    <property type="evidence" value="ECO:0007669"/>
    <property type="project" value="UniProtKB-UniRule"/>
</dbReference>
<keyword evidence="3 10" id="KW-0723">Serine/threonine-protein kinase</keyword>
<feature type="region of interest" description="Important for the catalytic mechanism of dephosphorylation" evidence="10">
    <location>
        <begin position="268"/>
        <end position="273"/>
    </location>
</feature>
<dbReference type="InterPro" id="IPR028979">
    <property type="entry name" value="Ser_kin/Pase_Hpr-like_N_sf"/>
</dbReference>
<evidence type="ECO:0000256" key="1">
    <source>
        <dbReference type="ARBA" id="ARBA00001120"/>
    </source>
</evidence>
<keyword evidence="4 10" id="KW-0808">Transferase</keyword>
<dbReference type="Gene3D" id="3.40.50.300">
    <property type="entry name" value="P-loop containing nucleotide triphosphate hydrolases"/>
    <property type="match status" value="1"/>
</dbReference>
<keyword evidence="7 10" id="KW-0067">ATP-binding</keyword>
<keyword evidence="14" id="KW-1185">Reference proteome</keyword>
<comment type="caution">
    <text evidence="13">The sequence shown here is derived from an EMBL/GenBank/DDBJ whole genome shotgun (WGS) entry which is preliminary data.</text>
</comment>
<evidence type="ECO:0000256" key="3">
    <source>
        <dbReference type="ARBA" id="ARBA00022527"/>
    </source>
</evidence>
<comment type="similarity">
    <text evidence="2 10">Belongs to the HPrK/P family.</text>
</comment>